<feature type="transmembrane region" description="Helical" evidence="7">
    <location>
        <begin position="140"/>
        <end position="168"/>
    </location>
</feature>
<feature type="region of interest" description="Disordered" evidence="6">
    <location>
        <begin position="285"/>
        <end position="316"/>
    </location>
</feature>
<proteinExistence type="predicted"/>
<dbReference type="GO" id="GO:0005886">
    <property type="term" value="C:plasma membrane"/>
    <property type="evidence" value="ECO:0007669"/>
    <property type="project" value="UniProtKB-SubCell"/>
</dbReference>
<keyword evidence="3 7" id="KW-0812">Transmembrane</keyword>
<dbReference type="PANTHER" id="PTHR30213:SF0">
    <property type="entry name" value="UPF0761 MEMBRANE PROTEIN YIHY"/>
    <property type="match status" value="1"/>
</dbReference>
<dbReference type="InterPro" id="IPR017039">
    <property type="entry name" value="Virul_fac_BrkB"/>
</dbReference>
<evidence type="ECO:0000256" key="1">
    <source>
        <dbReference type="ARBA" id="ARBA00004651"/>
    </source>
</evidence>
<keyword evidence="5 7" id="KW-0472">Membrane</keyword>
<feature type="transmembrane region" description="Helical" evidence="7">
    <location>
        <begin position="34"/>
        <end position="64"/>
    </location>
</feature>
<comment type="caution">
    <text evidence="8">The sequence shown here is derived from an EMBL/GenBank/DDBJ whole genome shotgun (WGS) entry which is preliminary data.</text>
</comment>
<comment type="subcellular location">
    <subcellularLocation>
        <location evidence="1">Cell membrane</location>
        <topology evidence="1">Multi-pass membrane protein</topology>
    </subcellularLocation>
</comment>
<sequence>MARGRTATSPTQIPRSGWKDILLRVKNEVTADHISLIAAGAAFYGLLSVFPAISAVLAIGGLLVEPDEIVDTLSQLAGLVPQDALDIITRQAQEVSGAENGRLGLAALFSLGLAIYSASRGVRGLITGLNVAYDEKEKRGYFLLTAVTLGMTVLLLIGLIIGVLVAIVLPSTLATINLGGVAEAGGTALAWVAMLVLTMIGLALLYRWGPSRTAARVEWVTPGAIVACALWMAGSAGFAFYVSTFGSYNESFGALAGVIVLLMWLWISAFIILLGAELNGEMEAQTRKDSTVGPEKPMGERGAVKADSLGEAVGSQ</sequence>
<feature type="transmembrane region" description="Helical" evidence="7">
    <location>
        <begin position="188"/>
        <end position="208"/>
    </location>
</feature>
<accession>A0A2T0RLT6</accession>
<keyword evidence="9" id="KW-1185">Reference proteome</keyword>
<dbReference type="EMBL" id="PVTD01000007">
    <property type="protein sequence ID" value="PRY22156.1"/>
    <property type="molecule type" value="Genomic_DNA"/>
</dbReference>
<dbReference type="Pfam" id="PF03631">
    <property type="entry name" value="Virul_fac_BrkB"/>
    <property type="match status" value="1"/>
</dbReference>
<keyword evidence="4 7" id="KW-1133">Transmembrane helix</keyword>
<gene>
    <name evidence="8" type="ORF">CLV78_10780</name>
</gene>
<dbReference type="Proteomes" id="UP000239480">
    <property type="component" value="Unassembled WGS sequence"/>
</dbReference>
<evidence type="ECO:0000313" key="8">
    <source>
        <dbReference type="EMBL" id="PRY22156.1"/>
    </source>
</evidence>
<evidence type="ECO:0000256" key="5">
    <source>
        <dbReference type="ARBA" id="ARBA00023136"/>
    </source>
</evidence>
<feature type="transmembrane region" description="Helical" evidence="7">
    <location>
        <begin position="220"/>
        <end position="242"/>
    </location>
</feature>
<evidence type="ECO:0000256" key="6">
    <source>
        <dbReference type="SAM" id="MobiDB-lite"/>
    </source>
</evidence>
<evidence type="ECO:0000256" key="4">
    <source>
        <dbReference type="ARBA" id="ARBA00022989"/>
    </source>
</evidence>
<protein>
    <submittedName>
        <fullName evidence="8">Membrane protein</fullName>
    </submittedName>
</protein>
<dbReference type="AlphaFoldDB" id="A0A2T0RLT6"/>
<dbReference type="PANTHER" id="PTHR30213">
    <property type="entry name" value="INNER MEMBRANE PROTEIN YHJD"/>
    <property type="match status" value="1"/>
</dbReference>
<feature type="transmembrane region" description="Helical" evidence="7">
    <location>
        <begin position="254"/>
        <end position="278"/>
    </location>
</feature>
<reference evidence="8 9" key="1">
    <citation type="submission" date="2018-03" db="EMBL/GenBank/DDBJ databases">
        <title>Genomic Encyclopedia of Archaeal and Bacterial Type Strains, Phase II (KMG-II): from individual species to whole genera.</title>
        <authorList>
            <person name="Goeker M."/>
        </authorList>
    </citation>
    <scope>NUCLEOTIDE SEQUENCE [LARGE SCALE GENOMIC DNA]</scope>
    <source>
        <strain evidence="8 9">DSM 29328</strain>
    </source>
</reference>
<feature type="transmembrane region" description="Helical" evidence="7">
    <location>
        <begin position="103"/>
        <end position="119"/>
    </location>
</feature>
<evidence type="ECO:0000256" key="3">
    <source>
        <dbReference type="ARBA" id="ARBA00022692"/>
    </source>
</evidence>
<evidence type="ECO:0000256" key="2">
    <source>
        <dbReference type="ARBA" id="ARBA00022475"/>
    </source>
</evidence>
<dbReference type="NCBIfam" id="TIGR00765">
    <property type="entry name" value="yihY_not_rbn"/>
    <property type="match status" value="1"/>
</dbReference>
<dbReference type="OrthoDB" id="9781030at2"/>
<keyword evidence="2" id="KW-1003">Cell membrane</keyword>
<evidence type="ECO:0000313" key="9">
    <source>
        <dbReference type="Proteomes" id="UP000239480"/>
    </source>
</evidence>
<evidence type="ECO:0000256" key="7">
    <source>
        <dbReference type="SAM" id="Phobius"/>
    </source>
</evidence>
<name>A0A2T0RLT6_9RHOB</name>
<organism evidence="8 9">
    <name type="scientific">Aliiruegeria haliotis</name>
    <dbReference type="NCBI Taxonomy" id="1280846"/>
    <lineage>
        <taxon>Bacteria</taxon>
        <taxon>Pseudomonadati</taxon>
        <taxon>Pseudomonadota</taxon>
        <taxon>Alphaproteobacteria</taxon>
        <taxon>Rhodobacterales</taxon>
        <taxon>Roseobacteraceae</taxon>
        <taxon>Aliiruegeria</taxon>
    </lineage>
</organism>
<dbReference type="PIRSF" id="PIRSF035875">
    <property type="entry name" value="RNase_BN"/>
    <property type="match status" value="1"/>
</dbReference>